<evidence type="ECO:0000259" key="23">
    <source>
        <dbReference type="PROSITE" id="PS51385"/>
    </source>
</evidence>
<feature type="domain" description="YjeF C-terminal" evidence="22">
    <location>
        <begin position="172"/>
        <end position="455"/>
    </location>
</feature>
<comment type="catalytic activity">
    <reaction evidence="20">
        <text>(6S)-NADHX + ADP = AMP + phosphate + NADH + H(+)</text>
        <dbReference type="Rhea" id="RHEA:32223"/>
        <dbReference type="ChEBI" id="CHEBI:15378"/>
        <dbReference type="ChEBI" id="CHEBI:43474"/>
        <dbReference type="ChEBI" id="CHEBI:57945"/>
        <dbReference type="ChEBI" id="CHEBI:64074"/>
        <dbReference type="ChEBI" id="CHEBI:456215"/>
        <dbReference type="ChEBI" id="CHEBI:456216"/>
        <dbReference type="EC" id="4.2.1.136"/>
    </reaction>
</comment>
<dbReference type="PANTHER" id="PTHR12592:SF0">
    <property type="entry name" value="ATP-DEPENDENT (S)-NAD(P)H-HYDRATE DEHYDRATASE"/>
    <property type="match status" value="1"/>
</dbReference>
<evidence type="ECO:0000256" key="8">
    <source>
        <dbReference type="ARBA" id="ARBA00018591"/>
    </source>
</evidence>
<evidence type="ECO:0000256" key="6">
    <source>
        <dbReference type="ARBA" id="ARBA00012228"/>
    </source>
</evidence>
<feature type="non-terminal residue" evidence="24">
    <location>
        <position position="1"/>
    </location>
</feature>
<evidence type="ECO:0000256" key="9">
    <source>
        <dbReference type="ARBA" id="ARBA00022723"/>
    </source>
</evidence>
<comment type="cofactor">
    <cofactor evidence="3">
        <name>K(+)</name>
        <dbReference type="ChEBI" id="CHEBI:29103"/>
    </cofactor>
</comment>
<dbReference type="Proteomes" id="UP000769766">
    <property type="component" value="Unassembled WGS sequence"/>
</dbReference>
<comment type="function">
    <text evidence="18">Bifunctional enzyme that catalyzes the epimerization of the S- and R-forms of NAD(P)HX and the dehydration of the S-form of NAD(P)HX at the expense of ADP, which is converted to AMP. This allows the repair of both epimers of NAD(P)HX, a damaged form of NAD(P)H that is a result of enzymatic or heat-dependent hydration.</text>
</comment>
<keyword evidence="9" id="KW-0479">Metal-binding</keyword>
<dbReference type="GO" id="GO:0052856">
    <property type="term" value="F:NAD(P)HX epimerase activity"/>
    <property type="evidence" value="ECO:0007669"/>
    <property type="project" value="UniProtKB-EC"/>
</dbReference>
<evidence type="ECO:0000256" key="19">
    <source>
        <dbReference type="ARBA" id="ARBA00032624"/>
    </source>
</evidence>
<evidence type="ECO:0000256" key="7">
    <source>
        <dbReference type="ARBA" id="ARBA00013129"/>
    </source>
</evidence>
<dbReference type="Gene3D" id="3.40.1190.20">
    <property type="match status" value="1"/>
</dbReference>
<evidence type="ECO:0000256" key="15">
    <source>
        <dbReference type="ARBA" id="ARBA00023235"/>
    </source>
</evidence>
<dbReference type="PANTHER" id="PTHR12592">
    <property type="entry name" value="ATP-DEPENDENT (S)-NAD(P)H-HYDRATE DEHYDRATASE FAMILY MEMBER"/>
    <property type="match status" value="1"/>
</dbReference>
<sequence length="470" mass="49554">NGGDGWVIARHLHHAGVSVQSFLLARRDQVQGDARINLEIAWRMGLPVEEIPSLEALPRLKEALKDAQLLVDALLGTGITAPLEGFYREVVSLVNARGVPVVAVDIPSGLSSDTGEILGEHIRADLTVTFGLPKRAQILYPAAARMGTLVVAEISIPARAIADLDLRLNLVTPQEIRRYLRPRNPEANKGHFGHVLVVAGSVGKTGAAAMASYSALRAGAGLVSLALPQSLSGTMETTYPEVMTLPLPETAEGTIDLAARDLVAELLPRMKVLVIGPGLTTHSRTAEFLREVLKETRVPTVVDADGLNGLADHLSLLQETSAPLILTPHPGEMSRLNGIPIAAIQQDRIEVAQRFAREHGVILVLKGARTVIANPEGRVYLNPTGNPGMATGGTGDILAGMIGGLVAQGWGLLEGVLAAVYLHGLAGDLAVQRTGEICLVATDLLDSLPAAIRQVIDAPSPAFGKTGCNH</sequence>
<keyword evidence="14" id="KW-0520">NAD</keyword>
<evidence type="ECO:0000256" key="21">
    <source>
        <dbReference type="ARBA" id="ARBA00049209"/>
    </source>
</evidence>
<protein>
    <recommendedName>
        <fullName evidence="8">Bifunctional NAD(P)H-hydrate repair enzyme Nnr</fullName>
        <ecNumber evidence="7">4.2.1.136</ecNumber>
        <ecNumber evidence="6">5.1.99.6</ecNumber>
    </recommendedName>
    <alternativeName>
        <fullName evidence="19">Nicotinamide nucleotide repair protein</fullName>
    </alternativeName>
</protein>
<dbReference type="EC" id="5.1.99.6" evidence="6"/>
<dbReference type="EC" id="4.2.1.136" evidence="7"/>
<dbReference type="GO" id="GO:0046872">
    <property type="term" value="F:metal ion binding"/>
    <property type="evidence" value="ECO:0007669"/>
    <property type="project" value="UniProtKB-KW"/>
</dbReference>
<keyword evidence="10" id="KW-0547">Nucleotide-binding</keyword>
<comment type="similarity">
    <text evidence="4">In the N-terminal section; belongs to the NnrE/AIBP family.</text>
</comment>
<dbReference type="PROSITE" id="PS51385">
    <property type="entry name" value="YJEF_N"/>
    <property type="match status" value="1"/>
</dbReference>
<dbReference type="InterPro" id="IPR000631">
    <property type="entry name" value="CARKD"/>
</dbReference>
<keyword evidence="15" id="KW-0413">Isomerase</keyword>
<accession>A0A932CNP5</accession>
<keyword evidence="16" id="KW-0456">Lyase</keyword>
<evidence type="ECO:0000313" key="25">
    <source>
        <dbReference type="Proteomes" id="UP000769766"/>
    </source>
</evidence>
<evidence type="ECO:0000256" key="1">
    <source>
        <dbReference type="ARBA" id="ARBA00000013"/>
    </source>
</evidence>
<comment type="catalytic activity">
    <reaction evidence="2">
        <text>(6R)-NADPHX = (6S)-NADPHX</text>
        <dbReference type="Rhea" id="RHEA:32227"/>
        <dbReference type="ChEBI" id="CHEBI:64076"/>
        <dbReference type="ChEBI" id="CHEBI:64077"/>
        <dbReference type="EC" id="5.1.99.6"/>
    </reaction>
</comment>
<dbReference type="AlphaFoldDB" id="A0A932CNP5"/>
<dbReference type="Pfam" id="PF03853">
    <property type="entry name" value="YjeF_N"/>
    <property type="match status" value="1"/>
</dbReference>
<dbReference type="PROSITE" id="PS51383">
    <property type="entry name" value="YJEF_C_3"/>
    <property type="match status" value="1"/>
</dbReference>
<gene>
    <name evidence="24" type="ORF">HYY20_06500</name>
</gene>
<reference evidence="24" key="1">
    <citation type="submission" date="2020-07" db="EMBL/GenBank/DDBJ databases">
        <title>Huge and variable diversity of episymbiotic CPR bacteria and DPANN archaea in groundwater ecosystems.</title>
        <authorList>
            <person name="He C.Y."/>
            <person name="Keren R."/>
            <person name="Whittaker M."/>
            <person name="Farag I.F."/>
            <person name="Doudna J."/>
            <person name="Cate J.H.D."/>
            <person name="Banfield J.F."/>
        </authorList>
    </citation>
    <scope>NUCLEOTIDE SEQUENCE</scope>
    <source>
        <strain evidence="24">NC_groundwater_672_Ag_B-0.1um_62_36</strain>
    </source>
</reference>
<dbReference type="SUPFAM" id="SSF53613">
    <property type="entry name" value="Ribokinase-like"/>
    <property type="match status" value="1"/>
</dbReference>
<dbReference type="InterPro" id="IPR030677">
    <property type="entry name" value="Nnr"/>
</dbReference>
<name>A0A932CNP5_UNCTE</name>
<comment type="catalytic activity">
    <reaction evidence="1">
        <text>(6R)-NADHX = (6S)-NADHX</text>
        <dbReference type="Rhea" id="RHEA:32215"/>
        <dbReference type="ChEBI" id="CHEBI:64074"/>
        <dbReference type="ChEBI" id="CHEBI:64075"/>
        <dbReference type="EC" id="5.1.99.6"/>
    </reaction>
</comment>
<dbReference type="NCBIfam" id="TIGR00197">
    <property type="entry name" value="yjeF_nterm"/>
    <property type="match status" value="1"/>
</dbReference>
<evidence type="ECO:0000256" key="17">
    <source>
        <dbReference type="ARBA" id="ARBA00023268"/>
    </source>
</evidence>
<dbReference type="PIRSF" id="PIRSF017184">
    <property type="entry name" value="Nnr"/>
    <property type="match status" value="1"/>
</dbReference>
<evidence type="ECO:0000256" key="11">
    <source>
        <dbReference type="ARBA" id="ARBA00022840"/>
    </source>
</evidence>
<dbReference type="EMBL" id="JACPRF010000198">
    <property type="protein sequence ID" value="MBI2876514.1"/>
    <property type="molecule type" value="Genomic_DNA"/>
</dbReference>
<evidence type="ECO:0000256" key="5">
    <source>
        <dbReference type="ARBA" id="ARBA00009524"/>
    </source>
</evidence>
<evidence type="ECO:0000256" key="2">
    <source>
        <dbReference type="ARBA" id="ARBA00000909"/>
    </source>
</evidence>
<evidence type="ECO:0000256" key="20">
    <source>
        <dbReference type="ARBA" id="ARBA00048238"/>
    </source>
</evidence>
<dbReference type="CDD" id="cd01171">
    <property type="entry name" value="YXKO-related"/>
    <property type="match status" value="1"/>
</dbReference>
<dbReference type="NCBIfam" id="TIGR00196">
    <property type="entry name" value="yjeF_cterm"/>
    <property type="match status" value="1"/>
</dbReference>
<proteinExistence type="inferred from homology"/>
<keyword evidence="12" id="KW-0521">NADP</keyword>
<evidence type="ECO:0000256" key="3">
    <source>
        <dbReference type="ARBA" id="ARBA00001958"/>
    </source>
</evidence>
<keyword evidence="13" id="KW-0630">Potassium</keyword>
<evidence type="ECO:0000256" key="14">
    <source>
        <dbReference type="ARBA" id="ARBA00023027"/>
    </source>
</evidence>
<dbReference type="InterPro" id="IPR029056">
    <property type="entry name" value="Ribokinase-like"/>
</dbReference>
<evidence type="ECO:0000256" key="4">
    <source>
        <dbReference type="ARBA" id="ARBA00006001"/>
    </source>
</evidence>
<dbReference type="HAMAP" id="MF_01965">
    <property type="entry name" value="NADHX_dehydratase"/>
    <property type="match status" value="1"/>
</dbReference>
<dbReference type="GO" id="GO:0052855">
    <property type="term" value="F:ADP-dependent NAD(P)H-hydrate dehydratase activity"/>
    <property type="evidence" value="ECO:0007669"/>
    <property type="project" value="UniProtKB-EC"/>
</dbReference>
<comment type="catalytic activity">
    <reaction evidence="21">
        <text>(6S)-NADPHX + ADP = AMP + phosphate + NADPH + H(+)</text>
        <dbReference type="Rhea" id="RHEA:32235"/>
        <dbReference type="ChEBI" id="CHEBI:15378"/>
        <dbReference type="ChEBI" id="CHEBI:43474"/>
        <dbReference type="ChEBI" id="CHEBI:57783"/>
        <dbReference type="ChEBI" id="CHEBI:64076"/>
        <dbReference type="ChEBI" id="CHEBI:456215"/>
        <dbReference type="ChEBI" id="CHEBI:456216"/>
        <dbReference type="EC" id="4.2.1.136"/>
    </reaction>
</comment>
<evidence type="ECO:0000313" key="24">
    <source>
        <dbReference type="EMBL" id="MBI2876514.1"/>
    </source>
</evidence>
<dbReference type="InterPro" id="IPR036652">
    <property type="entry name" value="YjeF_N_dom_sf"/>
</dbReference>
<dbReference type="Gene3D" id="3.40.50.10260">
    <property type="entry name" value="YjeF N-terminal domain"/>
    <property type="match status" value="1"/>
</dbReference>
<evidence type="ECO:0000256" key="16">
    <source>
        <dbReference type="ARBA" id="ARBA00023239"/>
    </source>
</evidence>
<evidence type="ECO:0000259" key="22">
    <source>
        <dbReference type="PROSITE" id="PS51383"/>
    </source>
</evidence>
<feature type="domain" description="YjeF N-terminal" evidence="23">
    <location>
        <begin position="1"/>
        <end position="162"/>
    </location>
</feature>
<comment type="caution">
    <text evidence="24">The sequence shown here is derived from an EMBL/GenBank/DDBJ whole genome shotgun (WGS) entry which is preliminary data.</text>
</comment>
<organism evidence="24 25">
    <name type="scientific">Tectimicrobiota bacterium</name>
    <dbReference type="NCBI Taxonomy" id="2528274"/>
    <lineage>
        <taxon>Bacteria</taxon>
        <taxon>Pseudomonadati</taxon>
        <taxon>Nitrospinota/Tectimicrobiota group</taxon>
        <taxon>Candidatus Tectimicrobiota</taxon>
    </lineage>
</organism>
<evidence type="ECO:0000256" key="10">
    <source>
        <dbReference type="ARBA" id="ARBA00022741"/>
    </source>
</evidence>
<dbReference type="GO" id="GO:0005524">
    <property type="term" value="F:ATP binding"/>
    <property type="evidence" value="ECO:0007669"/>
    <property type="project" value="UniProtKB-KW"/>
</dbReference>
<dbReference type="InterPro" id="IPR004443">
    <property type="entry name" value="YjeF_N_dom"/>
</dbReference>
<dbReference type="GO" id="GO:0110051">
    <property type="term" value="P:metabolite repair"/>
    <property type="evidence" value="ECO:0007669"/>
    <property type="project" value="TreeGrafter"/>
</dbReference>
<evidence type="ECO:0000256" key="18">
    <source>
        <dbReference type="ARBA" id="ARBA00025153"/>
    </source>
</evidence>
<dbReference type="SUPFAM" id="SSF64153">
    <property type="entry name" value="YjeF N-terminal domain-like"/>
    <property type="match status" value="1"/>
</dbReference>
<evidence type="ECO:0000256" key="13">
    <source>
        <dbReference type="ARBA" id="ARBA00022958"/>
    </source>
</evidence>
<comment type="similarity">
    <text evidence="5">In the C-terminal section; belongs to the NnrD/CARKD family.</text>
</comment>
<dbReference type="Pfam" id="PF01256">
    <property type="entry name" value="Carb_kinase"/>
    <property type="match status" value="1"/>
</dbReference>
<keyword evidence="11" id="KW-0067">ATP-binding</keyword>
<evidence type="ECO:0000256" key="12">
    <source>
        <dbReference type="ARBA" id="ARBA00022857"/>
    </source>
</evidence>
<keyword evidence="17" id="KW-0511">Multifunctional enzyme</keyword>